<proteinExistence type="predicted"/>
<dbReference type="SUPFAM" id="SSF56601">
    <property type="entry name" value="beta-lactamase/transpeptidase-like"/>
    <property type="match status" value="1"/>
</dbReference>
<dbReference type="Gene3D" id="3.40.710.10">
    <property type="entry name" value="DD-peptidase/beta-lactamase superfamily"/>
    <property type="match status" value="1"/>
</dbReference>
<dbReference type="PANTHER" id="PTHR46825:SF9">
    <property type="entry name" value="BETA-LACTAMASE-RELATED DOMAIN-CONTAINING PROTEIN"/>
    <property type="match status" value="1"/>
</dbReference>
<dbReference type="PATRIC" id="fig|264459.3.peg.4114"/>
<protein>
    <submittedName>
        <fullName evidence="1">Putative Alkaline D-peptidase</fullName>
    </submittedName>
</protein>
<accession>A0A0N8TCX1</accession>
<reference evidence="1 2" key="1">
    <citation type="submission" date="2015-09" db="EMBL/GenBank/DDBJ databases">
        <title>Genome announcement of multiple Pseudomonas syringae strains.</title>
        <authorList>
            <person name="Thakur S."/>
            <person name="Wang P.W."/>
            <person name="Gong Y."/>
            <person name="Weir B.S."/>
            <person name="Guttman D.S."/>
        </authorList>
    </citation>
    <scope>NUCLEOTIDE SEQUENCE [LARGE SCALE GENOMIC DNA]</scope>
    <source>
        <strain evidence="1 2">ICMP16929</strain>
    </source>
</reference>
<comment type="caution">
    <text evidence="1">The sequence shown here is derived from an EMBL/GenBank/DDBJ whole genome shotgun (WGS) entry which is preliminary data.</text>
</comment>
<name>A0A0N8TCX1_PSESX</name>
<dbReference type="AlphaFoldDB" id="A0A0N8TCX1"/>
<dbReference type="Pfam" id="PF00144">
    <property type="entry name" value="Beta-lactamase"/>
    <property type="match status" value="1"/>
</dbReference>
<organism evidence="1 2">
    <name type="scientific">Pseudomonas syringae pv. spinaceae</name>
    <dbReference type="NCBI Taxonomy" id="264459"/>
    <lineage>
        <taxon>Bacteria</taxon>
        <taxon>Pseudomonadati</taxon>
        <taxon>Pseudomonadota</taxon>
        <taxon>Gammaproteobacteria</taxon>
        <taxon>Pseudomonadales</taxon>
        <taxon>Pseudomonadaceae</taxon>
        <taxon>Pseudomonas</taxon>
        <taxon>Pseudomonas syringae</taxon>
    </lineage>
</organism>
<dbReference type="Proteomes" id="UP000050384">
    <property type="component" value="Unassembled WGS sequence"/>
</dbReference>
<dbReference type="InterPro" id="IPR050491">
    <property type="entry name" value="AmpC-like"/>
</dbReference>
<evidence type="ECO:0000313" key="1">
    <source>
        <dbReference type="EMBL" id="KPZ11977.1"/>
    </source>
</evidence>
<dbReference type="InterPro" id="IPR001466">
    <property type="entry name" value="Beta-lactam-related"/>
</dbReference>
<evidence type="ECO:0000313" key="2">
    <source>
        <dbReference type="Proteomes" id="UP000050384"/>
    </source>
</evidence>
<dbReference type="EMBL" id="LJRI01000124">
    <property type="protein sequence ID" value="KPZ11977.1"/>
    <property type="molecule type" value="Genomic_DNA"/>
</dbReference>
<gene>
    <name evidence="1" type="ORF">ALO94_05148</name>
</gene>
<sequence length="391" mass="42475">MILSAVTVRSKGGKRDRAALTAAASPSTSRRKLPVLAESAPCLCFPLSITRRFNKSMTALSMPLFESKHQNPGFISLLCFDQGGCHERSVGVESIATQQPLSRDTIFDLASVSKQFTAFCLLLLEQEGRLSLSDPVSRFVPEVSGYSGQVTLQDLVYHVGGMPDFIDIALSHGINFEDTLSAAGILDKLRGQTRPDFPAGTRFEYSNTGYFLLGTVIERVSGVRYADYARARIFTPLSMRDTFILDGMSQDKRVATGYAKGSGGVYTASRNPWNSLGASLVHSSAADLMKWGENFLTAKVGGHAAIQKMLTPLARINERGEAIAEHSAYCFGLSMDEDGEGVKFCHEGGTAGFSSYFVRSLQKGYTLAVLSNIEDYDVEQLADDLCAEYGL</sequence>
<dbReference type="PANTHER" id="PTHR46825">
    <property type="entry name" value="D-ALANYL-D-ALANINE-CARBOXYPEPTIDASE/ENDOPEPTIDASE AMPH"/>
    <property type="match status" value="1"/>
</dbReference>
<dbReference type="InterPro" id="IPR012338">
    <property type="entry name" value="Beta-lactam/transpept-like"/>
</dbReference>